<gene>
    <name evidence="2" type="ORF">CFH83_05395</name>
</gene>
<dbReference type="AlphaFoldDB" id="A0A2D3WPD8"/>
<evidence type="ECO:0000259" key="1">
    <source>
        <dbReference type="Pfam" id="PF10006"/>
    </source>
</evidence>
<organism evidence="2 3">
    <name type="scientific">Sulfuricurvum kujiense</name>
    <dbReference type="NCBI Taxonomy" id="148813"/>
    <lineage>
        <taxon>Bacteria</taxon>
        <taxon>Pseudomonadati</taxon>
        <taxon>Campylobacterota</taxon>
        <taxon>Epsilonproteobacteria</taxon>
        <taxon>Campylobacterales</taxon>
        <taxon>Sulfurimonadaceae</taxon>
        <taxon>Sulfuricurvum</taxon>
    </lineage>
</organism>
<reference evidence="2 3" key="1">
    <citation type="journal article" date="2017" name="Front. Microbiol.">
        <title>Comparative Genomic Analysis of the Class Epsilonproteobacteria and Proposed Reclassification to Epsilonbacteraeota (phyl. nov.).</title>
        <authorList>
            <person name="Waite D.W."/>
            <person name="Vanwonterghem I."/>
            <person name="Rinke C."/>
            <person name="Parks D.H."/>
            <person name="Zhang Y."/>
            <person name="Takai K."/>
            <person name="Sievert S.M."/>
            <person name="Simon J."/>
            <person name="Campbell B.J."/>
            <person name="Hanson T.E."/>
            <person name="Woyke T."/>
            <person name="Klotz M.G."/>
            <person name="Hugenholtz P."/>
        </authorList>
    </citation>
    <scope>NUCLEOTIDE SEQUENCE [LARGE SCALE GENOMIC DNA]</scope>
    <source>
        <strain evidence="2">UBA12443</strain>
    </source>
</reference>
<sequence length="80" mass="9411">MILLDTREFDHPVPLEMAVDAFKKLTGDEVIHMIHRREPIPLFEIIVKNGGRYLSVMETETLWHIYITRSSTLELEHTHV</sequence>
<comment type="caution">
    <text evidence="2">The sequence shown here is derived from an EMBL/GenBank/DDBJ whole genome shotgun (WGS) entry which is preliminary data.</text>
</comment>
<proteinExistence type="predicted"/>
<dbReference type="InterPro" id="IPR018720">
    <property type="entry name" value="DUF2249"/>
</dbReference>
<dbReference type="SUPFAM" id="SSF64307">
    <property type="entry name" value="SirA-like"/>
    <property type="match status" value="1"/>
</dbReference>
<accession>A0A2D3WPD8</accession>
<evidence type="ECO:0000313" key="3">
    <source>
        <dbReference type="Proteomes" id="UP000228859"/>
    </source>
</evidence>
<dbReference type="InterPro" id="IPR036868">
    <property type="entry name" value="TusA-like_sf"/>
</dbReference>
<dbReference type="Proteomes" id="UP000228859">
    <property type="component" value="Unassembled WGS sequence"/>
</dbReference>
<name>A0A2D3WPD8_9BACT</name>
<evidence type="ECO:0000313" key="2">
    <source>
        <dbReference type="EMBL" id="DAB38553.1"/>
    </source>
</evidence>
<feature type="domain" description="DUF2249" evidence="1">
    <location>
        <begin position="4"/>
        <end position="69"/>
    </location>
</feature>
<dbReference type="Pfam" id="PF10006">
    <property type="entry name" value="DUF2249"/>
    <property type="match status" value="1"/>
</dbReference>
<dbReference type="RefSeq" id="WP_294895007.1">
    <property type="nucleotide sequence ID" value="NZ_DLUI01000074.1"/>
</dbReference>
<dbReference type="EMBL" id="DLUI01000074">
    <property type="protein sequence ID" value="DAB38553.1"/>
    <property type="molecule type" value="Genomic_DNA"/>
</dbReference>
<protein>
    <recommendedName>
        <fullName evidence="1">DUF2249 domain-containing protein</fullName>
    </recommendedName>
</protein>